<evidence type="ECO:0000256" key="5">
    <source>
        <dbReference type="ARBA" id="ARBA00022833"/>
    </source>
</evidence>
<evidence type="ECO:0000256" key="7">
    <source>
        <dbReference type="PROSITE-ProRule" id="PRU00146"/>
    </source>
</evidence>
<evidence type="ECO:0000256" key="3">
    <source>
        <dbReference type="ARBA" id="ARBA00022737"/>
    </source>
</evidence>
<keyword evidence="2" id="KW-0479">Metal-binding</keyword>
<gene>
    <name evidence="13" type="ORF">AMTR_s00009p00253500</name>
</gene>
<dbReference type="PANTHER" id="PTHR10694:SF133">
    <property type="entry name" value="LYSINE-SPECIFIC DEMETHYLASE JMJ17"/>
    <property type="match status" value="1"/>
</dbReference>
<dbReference type="SMART" id="SM00501">
    <property type="entry name" value="BRIGHT"/>
    <property type="match status" value="1"/>
</dbReference>
<dbReference type="InterPro" id="IPR019786">
    <property type="entry name" value="Zinc_finger_PHD-type_CS"/>
</dbReference>
<dbReference type="STRING" id="13333.W1NIM8"/>
<dbReference type="Pfam" id="PF08429">
    <property type="entry name" value="PLU-1"/>
    <property type="match status" value="2"/>
</dbReference>
<organism evidence="13 14">
    <name type="scientific">Amborella trichopoda</name>
    <dbReference type="NCBI Taxonomy" id="13333"/>
    <lineage>
        <taxon>Eukaryota</taxon>
        <taxon>Viridiplantae</taxon>
        <taxon>Streptophyta</taxon>
        <taxon>Embryophyta</taxon>
        <taxon>Tracheophyta</taxon>
        <taxon>Spermatophyta</taxon>
        <taxon>Magnoliopsida</taxon>
        <taxon>Amborellales</taxon>
        <taxon>Amborellaceae</taxon>
        <taxon>Amborella</taxon>
    </lineage>
</organism>
<dbReference type="PANTHER" id="PTHR10694">
    <property type="entry name" value="LYSINE-SPECIFIC DEMETHYLASE"/>
    <property type="match status" value="1"/>
</dbReference>
<keyword evidence="4 7" id="KW-0863">Zinc-finger</keyword>
<dbReference type="SUPFAM" id="SSF46774">
    <property type="entry name" value="ARID-like"/>
    <property type="match status" value="1"/>
</dbReference>
<dbReference type="InterPro" id="IPR013083">
    <property type="entry name" value="Znf_RING/FYVE/PHD"/>
</dbReference>
<dbReference type="OMA" id="LWAGHEM"/>
<dbReference type="InterPro" id="IPR001965">
    <property type="entry name" value="Znf_PHD"/>
</dbReference>
<dbReference type="SMART" id="SM00558">
    <property type="entry name" value="JmjC"/>
    <property type="match status" value="1"/>
</dbReference>
<feature type="compositionally biased region" description="Basic and acidic residues" evidence="8">
    <location>
        <begin position="245"/>
        <end position="254"/>
    </location>
</feature>
<proteinExistence type="predicted"/>
<dbReference type="Gramene" id="ERM95079">
    <property type="protein sequence ID" value="ERM95079"/>
    <property type="gene ID" value="AMTR_s00009p00253500"/>
</dbReference>
<feature type="domain" description="PHD-type" evidence="9">
    <location>
        <begin position="280"/>
        <end position="330"/>
    </location>
</feature>
<dbReference type="InterPro" id="IPR001606">
    <property type="entry name" value="ARID_dom"/>
</dbReference>
<dbReference type="SMART" id="SM00249">
    <property type="entry name" value="PHD"/>
    <property type="match status" value="2"/>
</dbReference>
<dbReference type="PROSITE" id="PS51011">
    <property type="entry name" value="ARID"/>
    <property type="match status" value="1"/>
</dbReference>
<evidence type="ECO:0000256" key="2">
    <source>
        <dbReference type="ARBA" id="ARBA00022723"/>
    </source>
</evidence>
<dbReference type="GO" id="GO:0006338">
    <property type="term" value="P:chromatin remodeling"/>
    <property type="evidence" value="ECO:0000318"/>
    <property type="project" value="GO_Central"/>
</dbReference>
<dbReference type="Pfam" id="PF02373">
    <property type="entry name" value="JmjC"/>
    <property type="match status" value="1"/>
</dbReference>
<dbReference type="Pfam" id="PF02375">
    <property type="entry name" value="JmjN"/>
    <property type="match status" value="1"/>
</dbReference>
<feature type="domain" description="ARID" evidence="10">
    <location>
        <begin position="99"/>
        <end position="193"/>
    </location>
</feature>
<dbReference type="SUPFAM" id="SSF57903">
    <property type="entry name" value="FYVE/PHD zinc finger"/>
    <property type="match status" value="2"/>
</dbReference>
<dbReference type="GO" id="GO:0003677">
    <property type="term" value="F:DNA binding"/>
    <property type="evidence" value="ECO:0007669"/>
    <property type="project" value="InterPro"/>
</dbReference>
<evidence type="ECO:0000313" key="14">
    <source>
        <dbReference type="Proteomes" id="UP000017836"/>
    </source>
</evidence>
<dbReference type="InterPro" id="IPR019787">
    <property type="entry name" value="Znf_PHD-finger"/>
</dbReference>
<dbReference type="GO" id="GO:0008270">
    <property type="term" value="F:zinc ion binding"/>
    <property type="evidence" value="ECO:0007669"/>
    <property type="project" value="UniProtKB-KW"/>
</dbReference>
<dbReference type="InterPro" id="IPR003349">
    <property type="entry name" value="JmjN"/>
</dbReference>
<feature type="region of interest" description="Disordered" evidence="8">
    <location>
        <begin position="245"/>
        <end position="274"/>
    </location>
</feature>
<dbReference type="SMART" id="SM01014">
    <property type="entry name" value="ARID"/>
    <property type="match status" value="1"/>
</dbReference>
<reference evidence="14" key="1">
    <citation type="journal article" date="2013" name="Science">
        <title>The Amborella genome and the evolution of flowering plants.</title>
        <authorList>
            <consortium name="Amborella Genome Project"/>
        </authorList>
    </citation>
    <scope>NUCLEOTIDE SEQUENCE [LARGE SCALE GENOMIC DNA]</scope>
</reference>
<evidence type="ECO:0000259" key="11">
    <source>
        <dbReference type="PROSITE" id="PS51183"/>
    </source>
</evidence>
<evidence type="ECO:0000256" key="8">
    <source>
        <dbReference type="SAM" id="MobiDB-lite"/>
    </source>
</evidence>
<feature type="domain" description="PHD-type" evidence="9">
    <location>
        <begin position="1735"/>
        <end position="1782"/>
    </location>
</feature>
<dbReference type="FunFam" id="2.60.120.650:FF:000042">
    <property type="entry name" value="Transcription factor jumonji (JmjC) domain-containing protein"/>
    <property type="match status" value="1"/>
</dbReference>
<keyword evidence="14" id="KW-1185">Reference proteome</keyword>
<feature type="compositionally biased region" description="Basic and acidic residues" evidence="8">
    <location>
        <begin position="262"/>
        <end position="271"/>
    </location>
</feature>
<dbReference type="InterPro" id="IPR036431">
    <property type="entry name" value="ARID_dom_sf"/>
</dbReference>
<keyword evidence="6" id="KW-0539">Nucleus</keyword>
<accession>W1NIM8</accession>
<name>W1NIM8_AMBTC</name>
<dbReference type="Pfam" id="PF00628">
    <property type="entry name" value="PHD"/>
    <property type="match status" value="2"/>
</dbReference>
<dbReference type="InterPro" id="IPR003347">
    <property type="entry name" value="JmjC_dom"/>
</dbReference>
<dbReference type="SMART" id="SM00545">
    <property type="entry name" value="JmjN"/>
    <property type="match status" value="1"/>
</dbReference>
<evidence type="ECO:0000259" key="12">
    <source>
        <dbReference type="PROSITE" id="PS51184"/>
    </source>
</evidence>
<dbReference type="PROSITE" id="PS01359">
    <property type="entry name" value="ZF_PHD_1"/>
    <property type="match status" value="2"/>
</dbReference>
<dbReference type="CDD" id="cd15543">
    <property type="entry name" value="PHD_RSF1"/>
    <property type="match status" value="1"/>
</dbReference>
<evidence type="ECO:0000259" key="10">
    <source>
        <dbReference type="PROSITE" id="PS51011"/>
    </source>
</evidence>
<feature type="domain" description="JmjN" evidence="11">
    <location>
        <begin position="32"/>
        <end position="73"/>
    </location>
</feature>
<dbReference type="eggNOG" id="KOG1246">
    <property type="taxonomic scope" value="Eukaryota"/>
</dbReference>
<dbReference type="Gene3D" id="2.30.30.1150">
    <property type="match status" value="1"/>
</dbReference>
<evidence type="ECO:0000313" key="13">
    <source>
        <dbReference type="EMBL" id="ERM95079.1"/>
    </source>
</evidence>
<dbReference type="Pfam" id="PF02928">
    <property type="entry name" value="zf-C5HC2"/>
    <property type="match status" value="1"/>
</dbReference>
<dbReference type="EMBL" id="KI397501">
    <property type="protein sequence ID" value="ERM95079.1"/>
    <property type="molecule type" value="Genomic_DNA"/>
</dbReference>
<evidence type="ECO:0000256" key="1">
    <source>
        <dbReference type="ARBA" id="ARBA00004123"/>
    </source>
</evidence>
<dbReference type="Gene3D" id="3.30.40.10">
    <property type="entry name" value="Zinc/RING finger domain, C3HC4 (zinc finger)"/>
    <property type="match status" value="1"/>
</dbReference>
<dbReference type="Proteomes" id="UP000017836">
    <property type="component" value="Unassembled WGS sequence"/>
</dbReference>
<dbReference type="GO" id="GO:0005634">
    <property type="term" value="C:nucleus"/>
    <property type="evidence" value="ECO:0000318"/>
    <property type="project" value="GO_Central"/>
</dbReference>
<dbReference type="Pfam" id="PF01388">
    <property type="entry name" value="ARID"/>
    <property type="match status" value="1"/>
</dbReference>
<comment type="subcellular location">
    <subcellularLocation>
        <location evidence="1">Nucleus</location>
    </subcellularLocation>
</comment>
<evidence type="ECO:0000256" key="4">
    <source>
        <dbReference type="ARBA" id="ARBA00022771"/>
    </source>
</evidence>
<keyword evidence="3" id="KW-0677">Repeat</keyword>
<evidence type="ECO:0000256" key="6">
    <source>
        <dbReference type="ARBA" id="ARBA00023242"/>
    </source>
</evidence>
<dbReference type="SUPFAM" id="SSF51197">
    <property type="entry name" value="Clavaminate synthase-like"/>
    <property type="match status" value="1"/>
</dbReference>
<dbReference type="Gene3D" id="2.60.120.650">
    <property type="entry name" value="Cupin"/>
    <property type="match status" value="2"/>
</dbReference>
<dbReference type="GO" id="GO:0000785">
    <property type="term" value="C:chromatin"/>
    <property type="evidence" value="ECO:0000318"/>
    <property type="project" value="GO_Central"/>
</dbReference>
<dbReference type="CDD" id="cd16100">
    <property type="entry name" value="ARID"/>
    <property type="match status" value="1"/>
</dbReference>
<protein>
    <recommendedName>
        <fullName evidence="15">[Histone H3]-trimethyl-L-lysine(4) demethylase</fullName>
    </recommendedName>
</protein>
<dbReference type="GO" id="GO:0032452">
    <property type="term" value="F:histone demethylase activity"/>
    <property type="evidence" value="ECO:0000318"/>
    <property type="project" value="GO_Central"/>
</dbReference>
<dbReference type="GO" id="GO:0010468">
    <property type="term" value="P:regulation of gene expression"/>
    <property type="evidence" value="ECO:0000318"/>
    <property type="project" value="GO_Central"/>
</dbReference>
<feature type="region of interest" description="Disordered" evidence="8">
    <location>
        <begin position="1"/>
        <end position="26"/>
    </location>
</feature>
<dbReference type="PROSITE" id="PS51184">
    <property type="entry name" value="JMJC"/>
    <property type="match status" value="1"/>
</dbReference>
<dbReference type="HOGENOM" id="CLU_000946_0_0_1"/>
<dbReference type="InterPro" id="IPR004198">
    <property type="entry name" value="Znf_C5HC2"/>
</dbReference>
<feature type="domain" description="JmjC" evidence="12">
    <location>
        <begin position="420"/>
        <end position="586"/>
    </location>
</feature>
<feature type="compositionally biased region" description="Polar residues" evidence="8">
    <location>
        <begin position="13"/>
        <end position="25"/>
    </location>
</feature>
<keyword evidence="5" id="KW-0862">Zinc</keyword>
<evidence type="ECO:0000259" key="9">
    <source>
        <dbReference type="PROSITE" id="PS50016"/>
    </source>
</evidence>
<sequence>MGKARVRARTLGEQESQSPNTQSFGALNLPQAPVYYPTEEEFKDPLGFIEQIRGEAERYGICRIVPPKSWKPPFSLELDSFTFPTKTQPIHQLQVRSAPCDPKTFDLDYNRFLDRRSSRKLRKKVVFEGEELDLCRLFNAVKRYGGYDKVVTKRNWVSVARVMFSSKKISACSLHVLGQLYREYLYDYEVYHNKNSKGGDGMKRVSRGRGKCGKESEDKNCKGSFLNGATKRIGRERKKFDNERCKVGESNDHVKNHKSRSRKDNGSLERESDIDEETMDQVCEQCKSGLHGEVMLLCDRCNRGWHLHCLSPPLKRIPPGDWYCFDCINSEKDSFGFIPGKQVSLESFQRLADRTRKRWFGSSNVSHAQIEKRFWEIVEGSAGEVEVIYGSDLDTSIYGSGFPRPNDVPPIGVDLNVWKEYSTSPWNLNNLPKLQGSVLRAVRDNIAGVMVPWLYVGMLFSSFCWHVEDHCFYSMNYLHWGEPKCWYSVPGNEAHAFEQVMRETLPDLFEAQPDLLFHLVTLLNPAVLREHDVSVYGVVQEAGNFVITFPRSFHAGFNFGLNCAEAVNFAPADWLPHGGLGAELYQSYHKTAVISHEELLCVVAKSSCNTKALPYLKKEMLRVFSKEKTQREKLWKIGTVRSSMMSPRKQPEYVGTEEDPECIICRQYLYLSAVVCDCRPTAFACLEHWKHLCECSPDQHRLMYRYTVAELEDLLLMVSPGSTRVWDLEMKSGGQSKVSARQLTKKVKGCYFSHSQLADAWLADARQIFQLPFSEAASVNALQEAEQFLWAGHEMDSVRDMAKSLIEAQKWAENSRLCLSKVESSLNNNAAGEVHLKLVEELLASSSLSCNEPSNAKLKAFADGARMLDLEIKAALSSRSLTVAELEALHFRAVESPIILEECQRLEREISSAKAWQRSVQRYSLGNRDEPVDIDADALYKLKAEMLGLHVQLPEVELLNDLLEQVELWNIRTSEILKGPLNLKELETLLHDADAFSFCTPEMKLLRHHHGDALAWIDDSRNALEKIKEREDYYNIVEELSAVVAAGQMLKVQVGELPLIEEELRKSSCRARALKVLSVRMPMDFIMQLLAEATLLHLEDEKMFSDMDGILSLASSLEERAKLALSCSEQMLEFEDIIRMSQNVFVILPSLNDVKEAISTAESWIRSAQPFLLSFKSGWNISRPLLKVNDLKELLNQSKLLKVSLKEPEILQRILHDVDAWQSDAASLFDQTNSLIASHVSDCAPNGQFLNSDTFIIRIEELVARIDFVMDTGRSLGFDFHEIPKLQDAAFFLRWSLKALSLCSGVPLLEEADCVIEDAAKLPCSAYVVLEELLLEGARWVRKASLVISGHPISRCKLKDAEEILDEAQILKVSFPAMTGQLMDAIEKHKVWQKEVQMFLGQKLEKCSWPQLLQLEEFGKANAFDCMELDRVGCEVAKVNKWMLHCKYIIGHSVGDPIPLVDTLVEIRDSLDLALRRDPKSGFGICNQSAPEIGNVKNYSTCDDRGSCMGTEEASLDLELYKCKLFMHMENGAFKNRKQTKNYKEECRLLDGFVQLLHEAKTFYPGIKEQGMVEQIVELALECQSRLNETVTHALSYHSEDISSITRSLLIAMKAVEVVGIHDNHIRCKLKLVLSRHSWKMKTKRLLEGTKKPLVQQIRNLLKEGSSLDISLEDHYLQKLKELEGMCSQWANRAKQVASDYGLLELDKVFQLITEGENLPIHFEKELELLRARSVLYCICRKPYDQRAMIACDRCNEWYHFDCINLQEPAPEEFFCPACRPLPIEEFACPTPSKDHERRATIDWASDHNLNDATSPSKYSEIIGRRRPRKARSSLQRRLKTVTNMNKPGILYFQSELDHLWRKNRRPCNRAARKRRKLTSLASSMLSW</sequence>
<dbReference type="PROSITE" id="PS51183">
    <property type="entry name" value="JMJN"/>
    <property type="match status" value="1"/>
</dbReference>
<dbReference type="InterPro" id="IPR011011">
    <property type="entry name" value="Znf_FYVE_PHD"/>
</dbReference>
<evidence type="ECO:0008006" key="15">
    <source>
        <dbReference type="Google" id="ProtNLM"/>
    </source>
</evidence>
<dbReference type="InterPro" id="IPR013637">
    <property type="entry name" value="Lys_sp_deMease-like_dom"/>
</dbReference>
<dbReference type="PROSITE" id="PS50016">
    <property type="entry name" value="ZF_PHD_2"/>
    <property type="match status" value="2"/>
</dbReference>